<dbReference type="InterPro" id="IPR007537">
    <property type="entry name" value="tRNAHis_GuaTrfase_Thg1"/>
</dbReference>
<evidence type="ECO:0000313" key="4">
    <source>
        <dbReference type="EMBL" id="KAF4303584.1"/>
    </source>
</evidence>
<dbReference type="Pfam" id="PF04446">
    <property type="entry name" value="Thg1"/>
    <property type="match status" value="1"/>
</dbReference>
<sequence length="282" mass="31209">MEENSTTATAPSPKSLATRMKDYEAATEINLNPSQPAILRLDGHAFSKFTAPFAKPFDERLHTAMVRTCANLLGAWPAATLAYTQSDEITLVFPHGVGHFNDRVMKIATLAAGFCSVHFHSHLAAAALAETAEPAVQGFNAEKNGAGSPAPPLPYFDGRIFNVPSVEECLNNVLWRCRGDAVRNSVSAFARSLFSTKQLHGKNKDEMIEMAKREKGLFYEESVPRWALEGSIVKKELVEIDAVDFRTGEAVTATRTKTRCEDRGMREFSEENLALVREKYWP</sequence>
<dbReference type="AlphaFoldDB" id="A0A8H4IMJ8"/>
<gene>
    <name evidence="4" type="ORF">GTA08_BOTSDO08577</name>
</gene>
<dbReference type="GO" id="GO:0000287">
    <property type="term" value="F:magnesium ion binding"/>
    <property type="evidence" value="ECO:0007669"/>
    <property type="project" value="InterPro"/>
</dbReference>
<dbReference type="GO" id="GO:0006400">
    <property type="term" value="P:tRNA modification"/>
    <property type="evidence" value="ECO:0007669"/>
    <property type="project" value="InterPro"/>
</dbReference>
<comment type="caution">
    <text evidence="4">The sequence shown here is derived from an EMBL/GenBank/DDBJ whole genome shotgun (WGS) entry which is preliminary data.</text>
</comment>
<evidence type="ECO:0000256" key="2">
    <source>
        <dbReference type="ARBA" id="ARBA00032480"/>
    </source>
</evidence>
<proteinExistence type="predicted"/>
<dbReference type="OrthoDB" id="5959761at2759"/>
<evidence type="ECO:0000313" key="5">
    <source>
        <dbReference type="Proteomes" id="UP000572817"/>
    </source>
</evidence>
<keyword evidence="5" id="KW-1185">Reference proteome</keyword>
<accession>A0A8H4IMJ8</accession>
<dbReference type="InterPro" id="IPR038469">
    <property type="entry name" value="tRNAHis_GuaTrfase_Thg1_sf"/>
</dbReference>
<feature type="domain" description="tRNAHis guanylyltransferase catalytic" evidence="3">
    <location>
        <begin position="18"/>
        <end position="164"/>
    </location>
</feature>
<reference evidence="4" key="1">
    <citation type="submission" date="2020-04" db="EMBL/GenBank/DDBJ databases">
        <title>Genome Assembly and Annotation of Botryosphaeria dothidea sdau 11-99, a Latent Pathogen of Apple Fruit Ring Rot in China.</title>
        <authorList>
            <person name="Yu C."/>
            <person name="Diao Y."/>
            <person name="Lu Q."/>
            <person name="Zhao J."/>
            <person name="Cui S."/>
            <person name="Peng C."/>
            <person name="He B."/>
            <person name="Liu H."/>
        </authorList>
    </citation>
    <scope>NUCLEOTIDE SEQUENCE [LARGE SCALE GENOMIC DNA]</scope>
    <source>
        <strain evidence="4">Sdau11-99</strain>
    </source>
</reference>
<dbReference type="Gene3D" id="3.30.70.3000">
    <property type="match status" value="1"/>
</dbReference>
<name>A0A8H4IMJ8_9PEZI</name>
<dbReference type="PANTHER" id="PTHR12729:SF1">
    <property type="entry name" value="TRNAHIS GUANYLYLTRANSFERASE CATALYTIC DOMAIN-CONTAINING PROTEIN"/>
    <property type="match status" value="1"/>
</dbReference>
<dbReference type="EMBL" id="WWBZ02000062">
    <property type="protein sequence ID" value="KAF4303584.1"/>
    <property type="molecule type" value="Genomic_DNA"/>
</dbReference>
<dbReference type="Proteomes" id="UP000572817">
    <property type="component" value="Unassembled WGS sequence"/>
</dbReference>
<dbReference type="InterPro" id="IPR024956">
    <property type="entry name" value="tRNAHis_GuaTrfase_cat"/>
</dbReference>
<evidence type="ECO:0000256" key="1">
    <source>
        <dbReference type="ARBA" id="ARBA00015443"/>
    </source>
</evidence>
<organism evidence="4 5">
    <name type="scientific">Botryosphaeria dothidea</name>
    <dbReference type="NCBI Taxonomy" id="55169"/>
    <lineage>
        <taxon>Eukaryota</taxon>
        <taxon>Fungi</taxon>
        <taxon>Dikarya</taxon>
        <taxon>Ascomycota</taxon>
        <taxon>Pezizomycotina</taxon>
        <taxon>Dothideomycetes</taxon>
        <taxon>Dothideomycetes incertae sedis</taxon>
        <taxon>Botryosphaeriales</taxon>
        <taxon>Botryosphaeriaceae</taxon>
        <taxon>Botryosphaeria</taxon>
    </lineage>
</organism>
<evidence type="ECO:0000259" key="3">
    <source>
        <dbReference type="Pfam" id="PF04446"/>
    </source>
</evidence>
<dbReference type="GO" id="GO:0008193">
    <property type="term" value="F:tRNA guanylyltransferase activity"/>
    <property type="evidence" value="ECO:0007669"/>
    <property type="project" value="InterPro"/>
</dbReference>
<dbReference type="PANTHER" id="PTHR12729">
    <property type="entry name" value="TRNA(HIS) GUANYLYLTRANSFERASE-RELATED"/>
    <property type="match status" value="1"/>
</dbReference>
<protein>
    <recommendedName>
        <fullName evidence="1">tRNA(His) guanylyltransferase</fullName>
    </recommendedName>
    <alternativeName>
        <fullName evidence="2">tRNA-histidine guanylyltransferase</fullName>
    </alternativeName>
</protein>